<evidence type="ECO:0008006" key="4">
    <source>
        <dbReference type="Google" id="ProtNLM"/>
    </source>
</evidence>
<sequence length="237" mass="25272">MITPTNNEHTEDRRGAFLAAILDVLFPDSCVGCGEFGSAWCLRCARQLRHLHTVHRPALDNGPPAYALGRYQGAARQAVIAYKERGRRNLALAFAAHFAITIPHLPRAGPAPDGRWWLVPVPSRRTAARQRGGDHVRRIAAHCATYLTAAGHPAIVANPLRLTRGAVDSVGLDAAARAANLAGRIQLRRSGVPPPDTPVVLLDDVITTGTTVALCTTALHEANLVVQASLALVDAGH</sequence>
<evidence type="ECO:0000313" key="2">
    <source>
        <dbReference type="EMBL" id="GGM79984.1"/>
    </source>
</evidence>
<dbReference type="InterPro" id="IPR000836">
    <property type="entry name" value="PRTase_dom"/>
</dbReference>
<protein>
    <recommendedName>
        <fullName evidence="4">Amidophosphoribosyltransferase</fullName>
    </recommendedName>
</protein>
<dbReference type="PANTHER" id="PTHR47505:SF1">
    <property type="entry name" value="DNA UTILIZATION PROTEIN YHGH"/>
    <property type="match status" value="1"/>
</dbReference>
<proteinExistence type="inferred from homology"/>
<dbReference type="PANTHER" id="PTHR47505">
    <property type="entry name" value="DNA UTILIZATION PROTEIN YHGH"/>
    <property type="match status" value="1"/>
</dbReference>
<dbReference type="Proteomes" id="UP000637578">
    <property type="component" value="Unassembled WGS sequence"/>
</dbReference>
<organism evidence="2 3">
    <name type="scientific">Longimycelium tulufanense</name>
    <dbReference type="NCBI Taxonomy" id="907463"/>
    <lineage>
        <taxon>Bacteria</taxon>
        <taxon>Bacillati</taxon>
        <taxon>Actinomycetota</taxon>
        <taxon>Actinomycetes</taxon>
        <taxon>Pseudonocardiales</taxon>
        <taxon>Pseudonocardiaceae</taxon>
        <taxon>Longimycelium</taxon>
    </lineage>
</organism>
<evidence type="ECO:0000256" key="1">
    <source>
        <dbReference type="ARBA" id="ARBA00008007"/>
    </source>
</evidence>
<dbReference type="RefSeq" id="WP_229686840.1">
    <property type="nucleotide sequence ID" value="NZ_BMMK01000046.1"/>
</dbReference>
<accession>A0A8J3CIA6</accession>
<dbReference type="CDD" id="cd06223">
    <property type="entry name" value="PRTases_typeI"/>
    <property type="match status" value="1"/>
</dbReference>
<keyword evidence="3" id="KW-1185">Reference proteome</keyword>
<dbReference type="Gene3D" id="3.40.50.2020">
    <property type="match status" value="1"/>
</dbReference>
<comment type="similarity">
    <text evidence="1">Belongs to the ComF/GntX family.</text>
</comment>
<gene>
    <name evidence="2" type="ORF">GCM10012275_58210</name>
</gene>
<dbReference type="SUPFAM" id="SSF53271">
    <property type="entry name" value="PRTase-like"/>
    <property type="match status" value="1"/>
</dbReference>
<dbReference type="AlphaFoldDB" id="A0A8J3CIA6"/>
<reference evidence="2" key="2">
    <citation type="submission" date="2020-09" db="EMBL/GenBank/DDBJ databases">
        <authorList>
            <person name="Sun Q."/>
            <person name="Zhou Y."/>
        </authorList>
    </citation>
    <scope>NUCLEOTIDE SEQUENCE</scope>
    <source>
        <strain evidence="2">CGMCC 4.5737</strain>
    </source>
</reference>
<evidence type="ECO:0000313" key="3">
    <source>
        <dbReference type="Proteomes" id="UP000637578"/>
    </source>
</evidence>
<dbReference type="InterPro" id="IPR051910">
    <property type="entry name" value="ComF/GntX_DNA_util-trans"/>
</dbReference>
<dbReference type="EMBL" id="BMMK01000046">
    <property type="protein sequence ID" value="GGM79984.1"/>
    <property type="molecule type" value="Genomic_DNA"/>
</dbReference>
<name>A0A8J3CIA6_9PSEU</name>
<comment type="caution">
    <text evidence="2">The sequence shown here is derived from an EMBL/GenBank/DDBJ whole genome shotgun (WGS) entry which is preliminary data.</text>
</comment>
<reference evidence="2" key="1">
    <citation type="journal article" date="2014" name="Int. J. Syst. Evol. Microbiol.">
        <title>Complete genome sequence of Corynebacterium casei LMG S-19264T (=DSM 44701T), isolated from a smear-ripened cheese.</title>
        <authorList>
            <consortium name="US DOE Joint Genome Institute (JGI-PGF)"/>
            <person name="Walter F."/>
            <person name="Albersmeier A."/>
            <person name="Kalinowski J."/>
            <person name="Ruckert C."/>
        </authorList>
    </citation>
    <scope>NUCLEOTIDE SEQUENCE</scope>
    <source>
        <strain evidence="2">CGMCC 4.5737</strain>
    </source>
</reference>
<dbReference type="InterPro" id="IPR029057">
    <property type="entry name" value="PRTase-like"/>
</dbReference>